<name>A0A6G1QEI2_CHAAH</name>
<evidence type="ECO:0000256" key="6">
    <source>
        <dbReference type="ARBA" id="ARBA00023170"/>
    </source>
</evidence>
<evidence type="ECO:0000256" key="5">
    <source>
        <dbReference type="ARBA" id="ARBA00023136"/>
    </source>
</evidence>
<accession>A0A6G1QEI2</accession>
<keyword evidence="7" id="KW-0807">Transducer</keyword>
<feature type="domain" description="G-protein coupled receptors family 1 profile" evidence="10">
    <location>
        <begin position="229"/>
        <end position="473"/>
    </location>
</feature>
<dbReference type="Pfam" id="PF00001">
    <property type="entry name" value="7tm_1"/>
    <property type="match status" value="1"/>
</dbReference>
<dbReference type="SUPFAM" id="SSF81321">
    <property type="entry name" value="Family A G protein-coupled receptor-like"/>
    <property type="match status" value="1"/>
</dbReference>
<evidence type="ECO:0000259" key="10">
    <source>
        <dbReference type="PROSITE" id="PS50262"/>
    </source>
</evidence>
<dbReference type="PROSITE" id="PS50262">
    <property type="entry name" value="G_PROTEIN_RECEP_F1_2"/>
    <property type="match status" value="1"/>
</dbReference>
<keyword evidence="3 9" id="KW-1133">Transmembrane helix</keyword>
<evidence type="ECO:0000256" key="7">
    <source>
        <dbReference type="ARBA" id="ARBA00023224"/>
    </source>
</evidence>
<keyword evidence="4" id="KW-0297">G-protein coupled receptor</keyword>
<feature type="transmembrane region" description="Helical" evidence="9">
    <location>
        <begin position="381"/>
        <end position="398"/>
    </location>
</feature>
<sequence>MRTFSWCFYKVGICKAALVDPLQVMRAEERRDPPQDRAQLSRPTAGLLQEKEKVRISEPCLLSEALCNLHGLTLTAAIDAAMKHSRTPRRVGSPFVAVVAEKGSPQHSVFCTLIDLHVFLRRMPFLLQPCHFNPGSGSAPAWPLVALNPVAFYIVFCPMLPPLLHQALQSCFDPTTLNFKSPRGKMDTDRPANVSFFDFVGGVQLLQREETRTAMPVILIGLCVSGAVGNLLVLLIIIRDFRNGKGSEVKALLASLASTDLMILFLCAPVRAVTYYKQTWTLGSFVCSTTDWFQHSCVVAKTLILAITTRAKHTLVASSTTGPLYNPTWIHGALAFVWIVSMMFPIPQLLFASMVQHGRDTICVSEKPVCASDFMSLFYKIYPTAAFVIPVVLTLGYYTRALHTAVNHAPCPEHQSKVTLVLLCLSGAHGLMLLPEWGTFTWIRLGYNKPPVGLLIFAQVLIYACSSLSPVILMTMYDDVREGMINIWFIATCRGSKHLPSKECPKKEGNGAEVGANAVSNAVSQDKEKTFPDVEHFWTGRRNTHVEEEQDPVPWEKEEKML</sequence>
<dbReference type="InterPro" id="IPR017452">
    <property type="entry name" value="GPCR_Rhodpsn_7TM"/>
</dbReference>
<evidence type="ECO:0000256" key="8">
    <source>
        <dbReference type="SAM" id="MobiDB-lite"/>
    </source>
</evidence>
<dbReference type="AlphaFoldDB" id="A0A6G1QEI2"/>
<evidence type="ECO:0000256" key="1">
    <source>
        <dbReference type="ARBA" id="ARBA00004141"/>
    </source>
</evidence>
<reference evidence="12" key="2">
    <citation type="submission" date="2019-02" db="EMBL/GenBank/DDBJ databases">
        <title>Opniocepnalus argus Var Kimnra genome.</title>
        <authorList>
            <person name="Zhou C."/>
            <person name="Xiao S."/>
        </authorList>
    </citation>
    <scope>NUCLEOTIDE SEQUENCE [LARGE SCALE GENOMIC DNA]</scope>
</reference>
<dbReference type="PANTHER" id="PTHR45695:SF21">
    <property type="entry name" value="G-PROTEIN COUPLED RECEPTOR 151-RELATED"/>
    <property type="match status" value="1"/>
</dbReference>
<proteinExistence type="predicted"/>
<keyword evidence="2 9" id="KW-0812">Transmembrane</keyword>
<dbReference type="PANTHER" id="PTHR45695">
    <property type="entry name" value="LEUCOKININ RECEPTOR-RELATED"/>
    <property type="match status" value="1"/>
</dbReference>
<gene>
    <name evidence="11" type="ORF">EXN66_Car016497</name>
</gene>
<dbReference type="Gene3D" id="1.20.1070.10">
    <property type="entry name" value="Rhodopsin 7-helix transmembrane proteins"/>
    <property type="match status" value="1"/>
</dbReference>
<keyword evidence="12" id="KW-1185">Reference proteome</keyword>
<feature type="transmembrane region" description="Helical" evidence="9">
    <location>
        <begin position="214"/>
        <end position="237"/>
    </location>
</feature>
<dbReference type="GO" id="GO:0005886">
    <property type="term" value="C:plasma membrane"/>
    <property type="evidence" value="ECO:0007669"/>
    <property type="project" value="TreeGrafter"/>
</dbReference>
<dbReference type="PRINTS" id="PR00237">
    <property type="entry name" value="GPCRRHODOPSN"/>
</dbReference>
<evidence type="ECO:0000313" key="11">
    <source>
        <dbReference type="EMBL" id="KAF3700809.1"/>
    </source>
</evidence>
<feature type="transmembrane region" description="Helical" evidence="9">
    <location>
        <begin position="418"/>
        <end position="434"/>
    </location>
</feature>
<feature type="region of interest" description="Disordered" evidence="8">
    <location>
        <begin position="541"/>
        <end position="562"/>
    </location>
</feature>
<dbReference type="EMBL" id="CM015727">
    <property type="protein sequence ID" value="KAF3700809.1"/>
    <property type="molecule type" value="Genomic_DNA"/>
</dbReference>
<dbReference type="GO" id="GO:0004930">
    <property type="term" value="F:G protein-coupled receptor activity"/>
    <property type="evidence" value="ECO:0007669"/>
    <property type="project" value="UniProtKB-KW"/>
</dbReference>
<keyword evidence="5 9" id="KW-0472">Membrane</keyword>
<dbReference type="InterPro" id="IPR000276">
    <property type="entry name" value="GPCR_Rhodpsn"/>
</dbReference>
<protein>
    <submittedName>
        <fullName evidence="11">Putative G-protein coupled receptor 151 G-protein coupled receptor PGR7 GPCR-2037</fullName>
    </submittedName>
</protein>
<feature type="transmembrane region" description="Helical" evidence="9">
    <location>
        <begin position="329"/>
        <end position="351"/>
    </location>
</feature>
<comment type="subcellular location">
    <subcellularLocation>
        <location evidence="1">Membrane</location>
        <topology evidence="1">Multi-pass membrane protein</topology>
    </subcellularLocation>
</comment>
<feature type="transmembrane region" description="Helical" evidence="9">
    <location>
        <begin position="249"/>
        <end position="272"/>
    </location>
</feature>
<evidence type="ECO:0000256" key="2">
    <source>
        <dbReference type="ARBA" id="ARBA00022692"/>
    </source>
</evidence>
<keyword evidence="6 11" id="KW-0675">Receptor</keyword>
<feature type="transmembrane region" description="Helical" evidence="9">
    <location>
        <begin position="454"/>
        <end position="477"/>
    </location>
</feature>
<evidence type="ECO:0000256" key="9">
    <source>
        <dbReference type="SAM" id="Phobius"/>
    </source>
</evidence>
<organism evidence="11 12">
    <name type="scientific">Channa argus</name>
    <name type="common">Northern snakehead</name>
    <name type="synonym">Ophicephalus argus</name>
    <dbReference type="NCBI Taxonomy" id="215402"/>
    <lineage>
        <taxon>Eukaryota</taxon>
        <taxon>Metazoa</taxon>
        <taxon>Chordata</taxon>
        <taxon>Craniata</taxon>
        <taxon>Vertebrata</taxon>
        <taxon>Euteleostomi</taxon>
        <taxon>Actinopterygii</taxon>
        <taxon>Neopterygii</taxon>
        <taxon>Teleostei</taxon>
        <taxon>Neoteleostei</taxon>
        <taxon>Acanthomorphata</taxon>
        <taxon>Anabantaria</taxon>
        <taxon>Anabantiformes</taxon>
        <taxon>Channoidei</taxon>
        <taxon>Channidae</taxon>
        <taxon>Channa</taxon>
    </lineage>
</organism>
<dbReference type="Proteomes" id="UP000503349">
    <property type="component" value="Chromosome 16"/>
</dbReference>
<reference evidence="11 12" key="1">
    <citation type="submission" date="2019-02" db="EMBL/GenBank/DDBJ databases">
        <title>Opniocepnalus argus genome.</title>
        <authorList>
            <person name="Zhou C."/>
            <person name="Xiao S."/>
        </authorList>
    </citation>
    <scope>NUCLEOTIDE SEQUENCE [LARGE SCALE GENOMIC DNA]</scope>
    <source>
        <strain evidence="11">OARG1902GOOAL</strain>
        <tissue evidence="11">Muscle</tissue>
    </source>
</reference>
<evidence type="ECO:0000256" key="4">
    <source>
        <dbReference type="ARBA" id="ARBA00023040"/>
    </source>
</evidence>
<evidence type="ECO:0000313" key="12">
    <source>
        <dbReference type="Proteomes" id="UP000503349"/>
    </source>
</evidence>
<evidence type="ECO:0000256" key="3">
    <source>
        <dbReference type="ARBA" id="ARBA00022989"/>
    </source>
</evidence>